<dbReference type="GO" id="GO:0016787">
    <property type="term" value="F:hydrolase activity"/>
    <property type="evidence" value="ECO:0007669"/>
    <property type="project" value="UniProtKB-KW"/>
</dbReference>
<feature type="domain" description="Reverse transcriptase RNase H-like" evidence="7">
    <location>
        <begin position="19"/>
        <end position="116"/>
    </location>
</feature>
<dbReference type="EMBL" id="SBJO01000336">
    <property type="protein sequence ID" value="KAF9761438.1"/>
    <property type="molecule type" value="Genomic_DNA"/>
</dbReference>
<evidence type="ECO:0000256" key="6">
    <source>
        <dbReference type="ARBA" id="ARBA00022918"/>
    </source>
</evidence>
<dbReference type="Pfam" id="PF17917">
    <property type="entry name" value="RT_RNaseH"/>
    <property type="match status" value="1"/>
</dbReference>
<dbReference type="GO" id="GO:0003964">
    <property type="term" value="F:RNA-directed DNA polymerase activity"/>
    <property type="evidence" value="ECO:0007669"/>
    <property type="project" value="UniProtKB-KW"/>
</dbReference>
<sequence length="165" mass="19403">MIGKIKNEIATKMRLKFPDYNKKFILECDASDIGIGSVLRQEDRIIGYFSKKLQGAELNYSIVEKEYLAILLSLIHFQKIIQGSYTEAYTDSRNCIYESKKTTSRINRWKLLMNEFNYKKVHIKGEDNVIADHLSRCFHIQTNKLEEDYRDAINENSEKKRGRLL</sequence>
<organism evidence="8 9">
    <name type="scientific">Nosema granulosis</name>
    <dbReference type="NCBI Taxonomy" id="83296"/>
    <lineage>
        <taxon>Eukaryota</taxon>
        <taxon>Fungi</taxon>
        <taxon>Fungi incertae sedis</taxon>
        <taxon>Microsporidia</taxon>
        <taxon>Nosematidae</taxon>
        <taxon>Nosema</taxon>
    </lineage>
</organism>
<keyword evidence="2" id="KW-0548">Nucleotidyltransferase</keyword>
<dbReference type="CDD" id="cd09274">
    <property type="entry name" value="RNase_HI_RT_Ty3"/>
    <property type="match status" value="1"/>
</dbReference>
<accession>A0A9P6KXZ8</accession>
<evidence type="ECO:0000256" key="1">
    <source>
        <dbReference type="ARBA" id="ARBA00022679"/>
    </source>
</evidence>
<evidence type="ECO:0000313" key="9">
    <source>
        <dbReference type="Proteomes" id="UP000740883"/>
    </source>
</evidence>
<keyword evidence="1" id="KW-0808">Transferase</keyword>
<evidence type="ECO:0000256" key="4">
    <source>
        <dbReference type="ARBA" id="ARBA00022759"/>
    </source>
</evidence>
<dbReference type="InterPro" id="IPR041373">
    <property type="entry name" value="RT_RNaseH"/>
</dbReference>
<dbReference type="OrthoDB" id="2194722at2759"/>
<reference evidence="8 9" key="1">
    <citation type="journal article" date="2020" name="Genome Biol. Evol.">
        <title>Comparative genomics of strictly vertically transmitted, feminizing microsporidia endosymbionts of amphipod crustaceans.</title>
        <authorList>
            <person name="Cormier A."/>
            <person name="Chebbi M.A."/>
            <person name="Giraud I."/>
            <person name="Wattier R."/>
            <person name="Teixeira M."/>
            <person name="Gilbert C."/>
            <person name="Rigaud T."/>
            <person name="Cordaux R."/>
        </authorList>
    </citation>
    <scope>NUCLEOTIDE SEQUENCE [LARGE SCALE GENOMIC DNA]</scope>
    <source>
        <strain evidence="8 9">Ou3-Ou53</strain>
    </source>
</reference>
<dbReference type="Proteomes" id="UP000740883">
    <property type="component" value="Unassembled WGS sequence"/>
</dbReference>
<evidence type="ECO:0000259" key="7">
    <source>
        <dbReference type="Pfam" id="PF17917"/>
    </source>
</evidence>
<comment type="caution">
    <text evidence="8">The sequence shown here is derived from an EMBL/GenBank/DDBJ whole genome shotgun (WGS) entry which is preliminary data.</text>
</comment>
<gene>
    <name evidence="8" type="primary">pol_233</name>
    <name evidence="8" type="ORF">NGRA_2647</name>
</gene>
<dbReference type="InterPro" id="IPR050951">
    <property type="entry name" value="Retrovirus_Pol_polyprotein"/>
</dbReference>
<keyword evidence="5" id="KW-0378">Hydrolase</keyword>
<dbReference type="PANTHER" id="PTHR37984">
    <property type="entry name" value="PROTEIN CBG26694"/>
    <property type="match status" value="1"/>
</dbReference>
<dbReference type="AlphaFoldDB" id="A0A9P6KXZ8"/>
<keyword evidence="9" id="KW-1185">Reference proteome</keyword>
<keyword evidence="3" id="KW-0540">Nuclease</keyword>
<evidence type="ECO:0000313" key="8">
    <source>
        <dbReference type="EMBL" id="KAF9761438.1"/>
    </source>
</evidence>
<keyword evidence="4" id="KW-0255">Endonuclease</keyword>
<dbReference type="PANTHER" id="PTHR37984:SF5">
    <property type="entry name" value="PROTEIN NYNRIN-LIKE"/>
    <property type="match status" value="1"/>
</dbReference>
<dbReference type="Gene3D" id="3.10.20.370">
    <property type="match status" value="1"/>
</dbReference>
<evidence type="ECO:0000256" key="3">
    <source>
        <dbReference type="ARBA" id="ARBA00022722"/>
    </source>
</evidence>
<dbReference type="GO" id="GO:0004519">
    <property type="term" value="F:endonuclease activity"/>
    <property type="evidence" value="ECO:0007669"/>
    <property type="project" value="UniProtKB-KW"/>
</dbReference>
<keyword evidence="6" id="KW-0695">RNA-directed DNA polymerase</keyword>
<proteinExistence type="predicted"/>
<protein>
    <submittedName>
        <fullName evidence="8">Retrovirus-related Pol polyprotein from transposon 17.6</fullName>
    </submittedName>
</protein>
<dbReference type="SUPFAM" id="SSF56672">
    <property type="entry name" value="DNA/RNA polymerases"/>
    <property type="match status" value="1"/>
</dbReference>
<dbReference type="InterPro" id="IPR043502">
    <property type="entry name" value="DNA/RNA_pol_sf"/>
</dbReference>
<evidence type="ECO:0000256" key="5">
    <source>
        <dbReference type="ARBA" id="ARBA00022801"/>
    </source>
</evidence>
<name>A0A9P6KXZ8_9MICR</name>
<evidence type="ECO:0000256" key="2">
    <source>
        <dbReference type="ARBA" id="ARBA00022695"/>
    </source>
</evidence>